<evidence type="ECO:0000313" key="4">
    <source>
        <dbReference type="WBParaSite" id="PSAMB.scaffold3854size16621.g22779.t1"/>
    </source>
</evidence>
<name>A0A914WGM7_9BILA</name>
<proteinExistence type="predicted"/>
<feature type="region of interest" description="Disordered" evidence="1">
    <location>
        <begin position="452"/>
        <end position="478"/>
    </location>
</feature>
<sequence>MERADFGADNSTGLFAGPDGHSNDTVAAFDWRSMRDVPLHVLAIVSCVSLFLALVLLLVTLRLCCCVMLRLRRRRRVSKTLHSSHPGQKSASSGRSGAAPARRGLFGRMIARLDEFDSLTPLIVTPGSMGDDEPGRLRPSSSLSSSRSTKPPNLTSASPPPPRRVSAGKTTIVPLTSIKGRNQRPPILAGTPDSRGTTFEMSTTTRSFGTIPEDTEDSQSTVILPSPMSLEPGRKGVFTELDLISIDRTSISTANDRRSGTNGQARLARNSVGLAGSAAAPTYQVPAPCYRPPPPPSDVVVTAGGISVALSREHDEPSTAATAAVGGLQSSMARRPASLNNTTNNSTNNNYISRISPTMPSPSGFKTCLRFDPQRAQVHQTGSGGSKPKKSPSGESISSNLSSPIESSIGDSGSPLDTTGSIAELSDSFYMASESDTGSDARGRCYYTDSGMQQKMTSGGSAASSEPDLSALDTDQTNQKRYQLHRIEEESEHDDPGVHLPLSKTNESLGSALSHVCSSNVDSQSNLLMPRSISEQFEHMEREKMRLEHEQKQSFR</sequence>
<feature type="region of interest" description="Disordered" evidence="1">
    <location>
        <begin position="312"/>
        <end position="420"/>
    </location>
</feature>
<feature type="compositionally biased region" description="Polar residues" evidence="1">
    <location>
        <begin position="80"/>
        <end position="89"/>
    </location>
</feature>
<feature type="region of interest" description="Disordered" evidence="1">
    <location>
        <begin position="77"/>
        <end position="100"/>
    </location>
</feature>
<feature type="compositionally biased region" description="Polar residues" evidence="1">
    <location>
        <begin position="452"/>
        <end position="464"/>
    </location>
</feature>
<evidence type="ECO:0000256" key="2">
    <source>
        <dbReference type="SAM" id="Phobius"/>
    </source>
</evidence>
<feature type="region of interest" description="Disordered" evidence="1">
    <location>
        <begin position="124"/>
        <end position="200"/>
    </location>
</feature>
<feature type="compositionally biased region" description="Low complexity" evidence="1">
    <location>
        <begin position="391"/>
        <end position="410"/>
    </location>
</feature>
<evidence type="ECO:0000256" key="1">
    <source>
        <dbReference type="SAM" id="MobiDB-lite"/>
    </source>
</evidence>
<keyword evidence="2" id="KW-0472">Membrane</keyword>
<dbReference type="Proteomes" id="UP000887566">
    <property type="component" value="Unplaced"/>
</dbReference>
<dbReference type="WBParaSite" id="PSAMB.scaffold3854size16621.g22779.t1">
    <property type="protein sequence ID" value="PSAMB.scaffold3854size16621.g22779.t1"/>
    <property type="gene ID" value="PSAMB.scaffold3854size16621.g22779"/>
</dbReference>
<keyword evidence="2" id="KW-0812">Transmembrane</keyword>
<dbReference type="AlphaFoldDB" id="A0A914WGM7"/>
<protein>
    <submittedName>
        <fullName evidence="4">Uncharacterized protein</fullName>
    </submittedName>
</protein>
<feature type="transmembrane region" description="Helical" evidence="2">
    <location>
        <begin position="41"/>
        <end position="69"/>
    </location>
</feature>
<feature type="compositionally biased region" description="Low complexity" evidence="1">
    <location>
        <begin position="137"/>
        <end position="157"/>
    </location>
</feature>
<feature type="compositionally biased region" description="Low complexity" evidence="1">
    <location>
        <begin position="340"/>
        <end position="350"/>
    </location>
</feature>
<organism evidence="3 4">
    <name type="scientific">Plectus sambesii</name>
    <dbReference type="NCBI Taxonomy" id="2011161"/>
    <lineage>
        <taxon>Eukaryota</taxon>
        <taxon>Metazoa</taxon>
        <taxon>Ecdysozoa</taxon>
        <taxon>Nematoda</taxon>
        <taxon>Chromadorea</taxon>
        <taxon>Plectida</taxon>
        <taxon>Plectina</taxon>
        <taxon>Plectoidea</taxon>
        <taxon>Plectidae</taxon>
        <taxon>Plectus</taxon>
    </lineage>
</organism>
<evidence type="ECO:0000313" key="3">
    <source>
        <dbReference type="Proteomes" id="UP000887566"/>
    </source>
</evidence>
<keyword evidence="2" id="KW-1133">Transmembrane helix</keyword>
<accession>A0A914WGM7</accession>
<keyword evidence="3" id="KW-1185">Reference proteome</keyword>
<reference evidence="4" key="1">
    <citation type="submission" date="2022-11" db="UniProtKB">
        <authorList>
            <consortium name="WormBaseParasite"/>
        </authorList>
    </citation>
    <scope>IDENTIFICATION</scope>
</reference>
<feature type="compositionally biased region" description="Low complexity" evidence="1">
    <location>
        <begin position="90"/>
        <end position="100"/>
    </location>
</feature>